<dbReference type="HOGENOM" id="CLU_2410424_0_0_3"/>
<dbReference type="EMBL" id="CP003614">
    <property type="protein sequence ID" value="AFZ09557.1"/>
    <property type="molecule type" value="Genomic_DNA"/>
</dbReference>
<organism evidence="1 2">
    <name type="scientific">Phormidium nigroviride PCC 7112</name>
    <dbReference type="NCBI Taxonomy" id="179408"/>
    <lineage>
        <taxon>Bacteria</taxon>
        <taxon>Bacillati</taxon>
        <taxon>Cyanobacteriota</taxon>
        <taxon>Cyanophyceae</taxon>
        <taxon>Oscillatoriophycideae</taxon>
        <taxon>Oscillatoriales</taxon>
        <taxon>Oscillatoriaceae</taxon>
        <taxon>Phormidium</taxon>
    </lineage>
</organism>
<name>K9VPZ9_9CYAN</name>
<accession>K9VPZ9</accession>
<keyword evidence="2" id="KW-1185">Reference proteome</keyword>
<dbReference type="KEGG" id="oni:Osc7112_5319"/>
<reference evidence="1 2" key="1">
    <citation type="submission" date="2012-05" db="EMBL/GenBank/DDBJ databases">
        <title>Finished chromosome of genome of Oscillatoria sp. PCC 7112.</title>
        <authorList>
            <consortium name="US DOE Joint Genome Institute"/>
            <person name="Gugger M."/>
            <person name="Coursin T."/>
            <person name="Rippka R."/>
            <person name="Tandeau De Marsac N."/>
            <person name="Huntemann M."/>
            <person name="Wei C.-L."/>
            <person name="Han J."/>
            <person name="Detter J.C."/>
            <person name="Han C."/>
            <person name="Tapia R."/>
            <person name="Davenport K."/>
            <person name="Daligault H."/>
            <person name="Erkkila T."/>
            <person name="Gu W."/>
            <person name="Munk A.C.C."/>
            <person name="Teshima H."/>
            <person name="Xu Y."/>
            <person name="Chain P."/>
            <person name="Chen A."/>
            <person name="Krypides N."/>
            <person name="Mavromatis K."/>
            <person name="Markowitz V."/>
            <person name="Szeto E."/>
            <person name="Ivanova N."/>
            <person name="Mikhailova N."/>
            <person name="Ovchinnikova G."/>
            <person name="Pagani I."/>
            <person name="Pati A."/>
            <person name="Goodwin L."/>
            <person name="Peters L."/>
            <person name="Pitluck S."/>
            <person name="Woyke T."/>
            <person name="Kerfeld C."/>
        </authorList>
    </citation>
    <scope>NUCLEOTIDE SEQUENCE [LARGE SCALE GENOMIC DNA]</scope>
    <source>
        <strain evidence="1 2">PCC 7112</strain>
    </source>
</reference>
<dbReference type="Proteomes" id="UP000010478">
    <property type="component" value="Chromosome"/>
</dbReference>
<dbReference type="STRING" id="179408.Osc7112_5319"/>
<protein>
    <submittedName>
        <fullName evidence="1">Uncharacterized protein</fullName>
    </submittedName>
</protein>
<dbReference type="AlphaFoldDB" id="K9VPZ9"/>
<evidence type="ECO:0000313" key="2">
    <source>
        <dbReference type="Proteomes" id="UP000010478"/>
    </source>
</evidence>
<proteinExistence type="predicted"/>
<sequence>MPVPQFFFVIVEQQARCLCHKIFFVIVEQQARCLCHKIFFVIVERAGEPVKYFLENSKLKNYKFMKNCIKIRSRIYNSTLNYTCLKKPIANG</sequence>
<gene>
    <name evidence="1" type="ORF">Osc7112_5319</name>
</gene>
<evidence type="ECO:0000313" key="1">
    <source>
        <dbReference type="EMBL" id="AFZ09557.1"/>
    </source>
</evidence>